<evidence type="ECO:0000256" key="1">
    <source>
        <dbReference type="SAM" id="MobiDB-lite"/>
    </source>
</evidence>
<keyword evidence="3" id="KW-1185">Reference proteome</keyword>
<name>A0A1D1WB49_RAMVA</name>
<accession>A0A1D1WB49</accession>
<sequence length="83" mass="8906">MDSQRECASITSTDAGVGGDSQLGCLTAGQVENVGDIPGNVAEVRSTDLTSQLSETAAFAQPGVFIVDKILRYRQVRRRKLYS</sequence>
<feature type="region of interest" description="Disordered" evidence="1">
    <location>
        <begin position="1"/>
        <end position="20"/>
    </location>
</feature>
<organism evidence="2 3">
    <name type="scientific">Ramazzottius varieornatus</name>
    <name type="common">Water bear</name>
    <name type="synonym">Tardigrade</name>
    <dbReference type="NCBI Taxonomy" id="947166"/>
    <lineage>
        <taxon>Eukaryota</taxon>
        <taxon>Metazoa</taxon>
        <taxon>Ecdysozoa</taxon>
        <taxon>Tardigrada</taxon>
        <taxon>Eutardigrada</taxon>
        <taxon>Parachela</taxon>
        <taxon>Hypsibioidea</taxon>
        <taxon>Ramazzottiidae</taxon>
        <taxon>Ramazzottius</taxon>
    </lineage>
</organism>
<evidence type="ECO:0000313" key="3">
    <source>
        <dbReference type="Proteomes" id="UP000186922"/>
    </source>
</evidence>
<proteinExistence type="predicted"/>
<dbReference type="Proteomes" id="UP000186922">
    <property type="component" value="Unassembled WGS sequence"/>
</dbReference>
<gene>
    <name evidence="2" type="primary">RvY_18798-1</name>
    <name evidence="2" type="synonym">RvY_18798.1</name>
    <name evidence="2" type="ORF">RvY_18798</name>
</gene>
<evidence type="ECO:0000313" key="2">
    <source>
        <dbReference type="EMBL" id="GAV09224.1"/>
    </source>
</evidence>
<dbReference type="AlphaFoldDB" id="A0A1D1WB49"/>
<protein>
    <submittedName>
        <fullName evidence="2">Uncharacterized protein</fullName>
    </submittedName>
</protein>
<reference evidence="2 3" key="1">
    <citation type="journal article" date="2016" name="Nat. Commun.">
        <title>Extremotolerant tardigrade genome and improved radiotolerance of human cultured cells by tardigrade-unique protein.</title>
        <authorList>
            <person name="Hashimoto T."/>
            <person name="Horikawa D.D."/>
            <person name="Saito Y."/>
            <person name="Kuwahara H."/>
            <person name="Kozuka-Hata H."/>
            <person name="Shin-I T."/>
            <person name="Minakuchi Y."/>
            <person name="Ohishi K."/>
            <person name="Motoyama A."/>
            <person name="Aizu T."/>
            <person name="Enomoto A."/>
            <person name="Kondo K."/>
            <person name="Tanaka S."/>
            <person name="Hara Y."/>
            <person name="Koshikawa S."/>
            <person name="Sagara H."/>
            <person name="Miura T."/>
            <person name="Yokobori S."/>
            <person name="Miyagawa K."/>
            <person name="Suzuki Y."/>
            <person name="Kubo T."/>
            <person name="Oyama M."/>
            <person name="Kohara Y."/>
            <person name="Fujiyama A."/>
            <person name="Arakawa K."/>
            <person name="Katayama T."/>
            <person name="Toyoda A."/>
            <person name="Kunieda T."/>
        </authorList>
    </citation>
    <scope>NUCLEOTIDE SEQUENCE [LARGE SCALE GENOMIC DNA]</scope>
    <source>
        <strain evidence="2 3">YOKOZUNA-1</strain>
    </source>
</reference>
<dbReference type="EMBL" id="BDGG01000021">
    <property type="protein sequence ID" value="GAV09224.1"/>
    <property type="molecule type" value="Genomic_DNA"/>
</dbReference>
<comment type="caution">
    <text evidence="2">The sequence shown here is derived from an EMBL/GenBank/DDBJ whole genome shotgun (WGS) entry which is preliminary data.</text>
</comment>